<feature type="transmembrane region" description="Helical" evidence="6">
    <location>
        <begin position="43"/>
        <end position="64"/>
    </location>
</feature>
<dbReference type="PANTHER" id="PTHR42948:SF1">
    <property type="entry name" value="TRANSPORTER"/>
    <property type="match status" value="1"/>
</dbReference>
<accession>A0A9X4AI48</accession>
<dbReference type="GO" id="GO:0016020">
    <property type="term" value="C:membrane"/>
    <property type="evidence" value="ECO:0007669"/>
    <property type="project" value="UniProtKB-SubCell"/>
</dbReference>
<feature type="transmembrane region" description="Helical" evidence="6">
    <location>
        <begin position="386"/>
        <end position="407"/>
    </location>
</feature>
<name>A0A9X4AI48_9BACI</name>
<feature type="transmembrane region" description="Helical" evidence="6">
    <location>
        <begin position="12"/>
        <end position="31"/>
    </location>
</feature>
<dbReference type="Proteomes" id="UP001145072">
    <property type="component" value="Unassembled WGS sequence"/>
</dbReference>
<organism evidence="7 8">
    <name type="scientific">Aquibacillus koreensis</name>
    <dbReference type="NCBI Taxonomy" id="279446"/>
    <lineage>
        <taxon>Bacteria</taxon>
        <taxon>Bacillati</taxon>
        <taxon>Bacillota</taxon>
        <taxon>Bacilli</taxon>
        <taxon>Bacillales</taxon>
        <taxon>Bacillaceae</taxon>
        <taxon>Aquibacillus</taxon>
    </lineage>
</organism>
<dbReference type="NCBIfam" id="NF037979">
    <property type="entry name" value="Na_transp"/>
    <property type="match status" value="1"/>
</dbReference>
<dbReference type="PROSITE" id="PS50267">
    <property type="entry name" value="NA_NEUROTRAN_SYMP_3"/>
    <property type="match status" value="1"/>
</dbReference>
<dbReference type="SUPFAM" id="SSF161070">
    <property type="entry name" value="SNF-like"/>
    <property type="match status" value="1"/>
</dbReference>
<comment type="caution">
    <text evidence="7">The sequence shown here is derived from an EMBL/GenBank/DDBJ whole genome shotgun (WGS) entry which is preliminary data.</text>
</comment>
<reference evidence="7" key="1">
    <citation type="submission" date="2022-06" db="EMBL/GenBank/DDBJ databases">
        <title>Aquibacillus sp. a new bacterium isolated from soil saline samples.</title>
        <authorList>
            <person name="Galisteo C."/>
            <person name="De La Haba R."/>
            <person name="Sanchez-Porro C."/>
            <person name="Ventosa A."/>
        </authorList>
    </citation>
    <scope>NUCLEOTIDE SEQUENCE</scope>
    <source>
        <strain evidence="7">JCM 12387</strain>
    </source>
</reference>
<gene>
    <name evidence="7" type="ORF">NC661_08325</name>
</gene>
<feature type="transmembrane region" description="Helical" evidence="6">
    <location>
        <begin position="222"/>
        <end position="246"/>
    </location>
</feature>
<proteinExistence type="predicted"/>
<feature type="transmembrane region" description="Helical" evidence="6">
    <location>
        <begin position="314"/>
        <end position="335"/>
    </location>
</feature>
<keyword evidence="3 6" id="KW-0812">Transmembrane</keyword>
<keyword evidence="2" id="KW-0813">Transport</keyword>
<comment type="subcellular location">
    <subcellularLocation>
        <location evidence="1">Membrane</location>
        <topology evidence="1">Multi-pass membrane protein</topology>
    </subcellularLocation>
</comment>
<feature type="transmembrane region" description="Helical" evidence="6">
    <location>
        <begin position="179"/>
        <end position="202"/>
    </location>
</feature>
<feature type="transmembrane region" description="Helical" evidence="6">
    <location>
        <begin position="356"/>
        <end position="380"/>
    </location>
</feature>
<dbReference type="EMBL" id="JAMQJZ010000005">
    <property type="protein sequence ID" value="MDC3420369.1"/>
    <property type="molecule type" value="Genomic_DNA"/>
</dbReference>
<evidence type="ECO:0000256" key="1">
    <source>
        <dbReference type="ARBA" id="ARBA00004141"/>
    </source>
</evidence>
<evidence type="ECO:0000256" key="4">
    <source>
        <dbReference type="ARBA" id="ARBA00022989"/>
    </source>
</evidence>
<keyword evidence="5 6" id="KW-0472">Membrane</keyword>
<feature type="transmembrane region" description="Helical" evidence="6">
    <location>
        <begin position="258"/>
        <end position="283"/>
    </location>
</feature>
<evidence type="ECO:0000256" key="6">
    <source>
        <dbReference type="SAM" id="Phobius"/>
    </source>
</evidence>
<sequence length="516" mass="56153">MENRSQWGTRLGFLLAAMGSAIGLGNIWRFPATAYENGGGAFFLPYLFALLTAGIPLLIMEYTIGHKFRGSAPRSYSKVSKGMEWIGWWQVAVSFIISTYYPVIIAWAIMYSYFSFGQSWENSESATAFFTGDYLNLSEPGVFGEFLPSVLLPLIAVWAIVLFVLGRGIKKGIEVANKIFIPLLAVIFLIIVVRAVTLEGALEGLDAFFAPDWSSLRDGSVWVAAYGQIFFSLSIAFAIMITYASYLPKKSDITNNAFITGFANSSFELLAGIGVFAALGFLASQNSQEVSEVVAGGIGLAFMVFPEIISQMPLSGLFGVLFFGSLVLAGLSSMISISETYIAGVQEKFNVSRGKAIAFGGGLAAVISLAFANQGGLFLLDTVDHFINSYGVALAGLFEVVAIAWFAKELKNLQKHADSVSDIKLGVWWRVCLSFITPVVLGYMMIQNLRAEIIGTVNDEGTRVFYEGYPIDFLFNFGWVVAIAAMFAGALFTLKKWPKNTAEAKANESEDEEVAQ</sequence>
<feature type="transmembrane region" description="Helical" evidence="6">
    <location>
        <begin position="427"/>
        <end position="446"/>
    </location>
</feature>
<keyword evidence="4 6" id="KW-1133">Transmembrane helix</keyword>
<dbReference type="PRINTS" id="PR00176">
    <property type="entry name" value="NANEUSMPORT"/>
</dbReference>
<evidence type="ECO:0000313" key="8">
    <source>
        <dbReference type="Proteomes" id="UP001145072"/>
    </source>
</evidence>
<dbReference type="InterPro" id="IPR037272">
    <property type="entry name" value="SNS_sf"/>
</dbReference>
<feature type="transmembrane region" description="Helical" evidence="6">
    <location>
        <begin position="146"/>
        <end position="167"/>
    </location>
</feature>
<feature type="transmembrane region" description="Helical" evidence="6">
    <location>
        <begin position="473"/>
        <end position="494"/>
    </location>
</feature>
<dbReference type="InterPro" id="IPR000175">
    <property type="entry name" value="Na/ntran_symport"/>
</dbReference>
<protein>
    <submittedName>
        <fullName evidence="7">Sodium-dependent transporter</fullName>
    </submittedName>
</protein>
<evidence type="ECO:0000256" key="2">
    <source>
        <dbReference type="ARBA" id="ARBA00022448"/>
    </source>
</evidence>
<dbReference type="Pfam" id="PF00209">
    <property type="entry name" value="SNF"/>
    <property type="match status" value="1"/>
</dbReference>
<dbReference type="RefSeq" id="WP_259868998.1">
    <property type="nucleotide sequence ID" value="NZ_JAMQJZ010000005.1"/>
</dbReference>
<keyword evidence="8" id="KW-1185">Reference proteome</keyword>
<evidence type="ECO:0000256" key="5">
    <source>
        <dbReference type="ARBA" id="ARBA00023136"/>
    </source>
</evidence>
<dbReference type="PANTHER" id="PTHR42948">
    <property type="entry name" value="TRANSPORTER"/>
    <property type="match status" value="1"/>
</dbReference>
<evidence type="ECO:0000256" key="3">
    <source>
        <dbReference type="ARBA" id="ARBA00022692"/>
    </source>
</evidence>
<feature type="transmembrane region" description="Helical" evidence="6">
    <location>
        <begin position="85"/>
        <end position="114"/>
    </location>
</feature>
<dbReference type="AlphaFoldDB" id="A0A9X4AI48"/>
<dbReference type="CDD" id="cd10334">
    <property type="entry name" value="SLC6sbd_u1"/>
    <property type="match status" value="1"/>
</dbReference>
<evidence type="ECO:0000313" key="7">
    <source>
        <dbReference type="EMBL" id="MDC3420369.1"/>
    </source>
</evidence>